<feature type="signal peptide" evidence="1">
    <location>
        <begin position="1"/>
        <end position="18"/>
    </location>
</feature>
<keyword evidence="3" id="KW-1185">Reference proteome</keyword>
<accession>A0AAE1BSZ1</accession>
<gene>
    <name evidence="2" type="ORF">Pcinc_037356</name>
</gene>
<feature type="chain" id="PRO_5042175028" evidence="1">
    <location>
        <begin position="19"/>
        <end position="255"/>
    </location>
</feature>
<proteinExistence type="predicted"/>
<dbReference type="AlphaFoldDB" id="A0AAE1BSZ1"/>
<evidence type="ECO:0000313" key="2">
    <source>
        <dbReference type="EMBL" id="KAK3856313.1"/>
    </source>
</evidence>
<dbReference type="Proteomes" id="UP001286313">
    <property type="component" value="Unassembled WGS sequence"/>
</dbReference>
<name>A0AAE1BSZ1_PETCI</name>
<comment type="caution">
    <text evidence="2">The sequence shown here is derived from an EMBL/GenBank/DDBJ whole genome shotgun (WGS) entry which is preliminary data.</text>
</comment>
<sequence>MSLSHLSDLARWLAVVLTWPCSIPSFLPPFLPPCLPASLLPASLPACLPVCLSVCLSVSLSPSVPACLSPFLPACLPASLPACLSPSLPSSLSPCPPSTLPCPPRDSSWGDYQLITFTLPGTIRVPQSPSYIHTRPSLIPAKVTIFIQPSPNPGIALISPPPTKSPSSSHLRSTPKPFPYLSPNIFPIPLPHPTSDSPPKPFPYLSPNIFPNISPSPGIVLISALPKSPSSSHLNTIICQAHTKTFIPGCCPLTP</sequence>
<keyword evidence="1" id="KW-0732">Signal</keyword>
<dbReference type="EMBL" id="JAWQEG010005923">
    <property type="protein sequence ID" value="KAK3856313.1"/>
    <property type="molecule type" value="Genomic_DNA"/>
</dbReference>
<evidence type="ECO:0000256" key="1">
    <source>
        <dbReference type="SAM" id="SignalP"/>
    </source>
</evidence>
<protein>
    <submittedName>
        <fullName evidence="2">Uncharacterized protein</fullName>
    </submittedName>
</protein>
<organism evidence="2 3">
    <name type="scientific">Petrolisthes cinctipes</name>
    <name type="common">Flat porcelain crab</name>
    <dbReference type="NCBI Taxonomy" id="88211"/>
    <lineage>
        <taxon>Eukaryota</taxon>
        <taxon>Metazoa</taxon>
        <taxon>Ecdysozoa</taxon>
        <taxon>Arthropoda</taxon>
        <taxon>Crustacea</taxon>
        <taxon>Multicrustacea</taxon>
        <taxon>Malacostraca</taxon>
        <taxon>Eumalacostraca</taxon>
        <taxon>Eucarida</taxon>
        <taxon>Decapoda</taxon>
        <taxon>Pleocyemata</taxon>
        <taxon>Anomura</taxon>
        <taxon>Galatheoidea</taxon>
        <taxon>Porcellanidae</taxon>
        <taxon>Petrolisthes</taxon>
    </lineage>
</organism>
<reference evidence="2" key="1">
    <citation type="submission" date="2023-10" db="EMBL/GenBank/DDBJ databases">
        <title>Genome assemblies of two species of porcelain crab, Petrolisthes cinctipes and Petrolisthes manimaculis (Anomura: Porcellanidae).</title>
        <authorList>
            <person name="Angst P."/>
        </authorList>
    </citation>
    <scope>NUCLEOTIDE SEQUENCE</scope>
    <source>
        <strain evidence="2">PB745_01</strain>
        <tissue evidence="2">Gill</tissue>
    </source>
</reference>
<evidence type="ECO:0000313" key="3">
    <source>
        <dbReference type="Proteomes" id="UP001286313"/>
    </source>
</evidence>